<evidence type="ECO:0000259" key="1">
    <source>
        <dbReference type="Pfam" id="PF18218"/>
    </source>
</evidence>
<organism evidence="2">
    <name type="scientific">Blautia obeum</name>
    <dbReference type="NCBI Taxonomy" id="40520"/>
    <lineage>
        <taxon>Bacteria</taxon>
        <taxon>Bacillati</taxon>
        <taxon>Bacillota</taxon>
        <taxon>Clostridia</taxon>
        <taxon>Lachnospirales</taxon>
        <taxon>Lachnospiraceae</taxon>
        <taxon>Blautia</taxon>
    </lineage>
</organism>
<dbReference type="PROSITE" id="PS51257">
    <property type="entry name" value="PROKAR_LIPOPROTEIN"/>
    <property type="match status" value="1"/>
</dbReference>
<dbReference type="Gene3D" id="2.170.150.60">
    <property type="match status" value="2"/>
</dbReference>
<dbReference type="AlphaFoldDB" id="A0A286N5V2"/>
<protein>
    <submittedName>
        <fullName evidence="2">NsoI</fullName>
    </submittedName>
</protein>
<accession>A0A286N5V2</accession>
<proteinExistence type="predicted"/>
<reference evidence="2" key="1">
    <citation type="journal article" date="2017" name="Microbiology">
        <title>Discovery of a novel lantibiotic nisin O from Blautia obeum A2-162, isolated from the human gastrointestinal tract.</title>
        <authorList>
            <person name="Hatziioanou D."/>
            <person name="Gherghisan-Filip C."/>
            <person name="Saalbach G."/>
            <person name="Horn N."/>
            <person name="Wegmann U."/>
            <person name="Duncan S.H."/>
            <person name="Flint H.J."/>
            <person name="Mayer M.J."/>
            <person name="Narbad A."/>
        </authorList>
    </citation>
    <scope>NUCLEOTIDE SEQUENCE</scope>
    <source>
        <strain evidence="2">A2-162</strain>
    </source>
</reference>
<gene>
    <name evidence="2" type="primary">nsoI</name>
</gene>
<dbReference type="NCBIfam" id="NF033433">
    <property type="entry name" value="NisI_immun_dup"/>
    <property type="match status" value="2"/>
</dbReference>
<dbReference type="Pfam" id="PF18218">
    <property type="entry name" value="Spa1_C"/>
    <property type="match status" value="2"/>
</dbReference>
<dbReference type="RefSeq" id="WP_015543481.1">
    <property type="nucleotide sequence ID" value="NZ_JAQEBC010000026.1"/>
</dbReference>
<evidence type="ECO:0000313" key="2">
    <source>
        <dbReference type="EMBL" id="ASY03209.1"/>
    </source>
</evidence>
<dbReference type="InterPro" id="IPR040876">
    <property type="entry name" value="Spa1_C"/>
</dbReference>
<dbReference type="EMBL" id="KY914474">
    <property type="protein sequence ID" value="ASY03209.1"/>
    <property type="molecule type" value="Genomic_DNA"/>
</dbReference>
<sequence length="278" mass="31531">MKNSILIKRVILVFCMISIMIIGSGCAAKKTVLENQGKTECYLDEKDATKFIYNGQQYTILNNTVDKNSLGDWIGFIQKYVALDENYNILKKCDMGVNVVGDLSDLIDHTDGTAYYVPYLNVYKTENEGDMNNLVVDVDNDFHKAIPSENAKDGDLKIIFKNQNDTKDIENDLPQIDKEDVRNLTWEGKTYQITDQVVPNEKIGDYLCTLSGNITFDAETGRELTHDELNAIDIIPGELSNQKRETWIYDSVYTVIGKDKDSLAVEINYKCVYAILKD</sequence>
<feature type="domain" description="Lantibiotic immunity protein Spa1 C-terminal" evidence="1">
    <location>
        <begin position="43"/>
        <end position="145"/>
    </location>
</feature>
<feature type="domain" description="Lantibiotic immunity protein Spa1 C-terminal" evidence="1">
    <location>
        <begin position="176"/>
        <end position="270"/>
    </location>
</feature>
<name>A0A286N5V2_9FIRM</name>